<keyword evidence="3" id="KW-1185">Reference proteome</keyword>
<dbReference type="Proteomes" id="UP000257109">
    <property type="component" value="Unassembled WGS sequence"/>
</dbReference>
<feature type="non-terminal residue" evidence="2">
    <location>
        <position position="1"/>
    </location>
</feature>
<protein>
    <submittedName>
        <fullName evidence="2">Copia protein</fullName>
    </submittedName>
</protein>
<dbReference type="AlphaFoldDB" id="A0A371FIK3"/>
<dbReference type="Pfam" id="PF07727">
    <property type="entry name" value="RVT_2"/>
    <property type="match status" value="1"/>
</dbReference>
<reference evidence="2" key="1">
    <citation type="submission" date="2018-05" db="EMBL/GenBank/DDBJ databases">
        <title>Draft genome of Mucuna pruriens seed.</title>
        <authorList>
            <person name="Nnadi N.E."/>
            <person name="Vos R."/>
            <person name="Hasami M.H."/>
            <person name="Devisetty U.K."/>
            <person name="Aguiy J.C."/>
        </authorList>
    </citation>
    <scope>NUCLEOTIDE SEQUENCE [LARGE SCALE GENOMIC DNA]</scope>
    <source>
        <strain evidence="2">JCA_2017</strain>
    </source>
</reference>
<evidence type="ECO:0000313" key="3">
    <source>
        <dbReference type="Proteomes" id="UP000257109"/>
    </source>
</evidence>
<comment type="caution">
    <text evidence="2">The sequence shown here is derived from an EMBL/GenBank/DDBJ whole genome shotgun (WGS) entry which is preliminary data.</text>
</comment>
<gene>
    <name evidence="2" type="primary">GIP</name>
    <name evidence="2" type="ORF">CR513_41655</name>
</gene>
<organism evidence="2 3">
    <name type="scientific">Mucuna pruriens</name>
    <name type="common">Velvet bean</name>
    <name type="synonym">Dolichos pruriens</name>
    <dbReference type="NCBI Taxonomy" id="157652"/>
    <lineage>
        <taxon>Eukaryota</taxon>
        <taxon>Viridiplantae</taxon>
        <taxon>Streptophyta</taxon>
        <taxon>Embryophyta</taxon>
        <taxon>Tracheophyta</taxon>
        <taxon>Spermatophyta</taxon>
        <taxon>Magnoliopsida</taxon>
        <taxon>eudicotyledons</taxon>
        <taxon>Gunneridae</taxon>
        <taxon>Pentapetalae</taxon>
        <taxon>rosids</taxon>
        <taxon>fabids</taxon>
        <taxon>Fabales</taxon>
        <taxon>Fabaceae</taxon>
        <taxon>Papilionoideae</taxon>
        <taxon>50 kb inversion clade</taxon>
        <taxon>NPAAA clade</taxon>
        <taxon>indigoferoid/millettioid clade</taxon>
        <taxon>Phaseoleae</taxon>
        <taxon>Mucuna</taxon>
    </lineage>
</organism>
<dbReference type="OrthoDB" id="1833513at2759"/>
<feature type="domain" description="Reverse transcriptase Ty1/copia-type" evidence="1">
    <location>
        <begin position="338"/>
        <end position="528"/>
    </location>
</feature>
<dbReference type="SUPFAM" id="SSF53098">
    <property type="entry name" value="Ribonuclease H-like"/>
    <property type="match status" value="1"/>
</dbReference>
<sequence length="539" mass="63184">ETCQGLGPGQIQGLTVTFGGNQKGKIVGIGKIGKHPFSSIDNVLFVKGLKHNLLSISQLCDNRYDVPFNKGECINNLYEIDLTYLINQNVKCLVSINDYQWTWQKKLGHASLRLISKLKKHNLNCLIRWKHYILVVVDDYSRWTWVMFLAHIMSLLRSSLYYANVFKIKKRGEFENENFQQFYEQQGIYHAKVVNTTYYLQNKIYIKPHFEKAMNYGKVDNPTFLISTLLGVIDNLSKFDPKSDKEKNPKHIKIIRVKRTFCKTPSKEPLLDDKPKIVEVETFLGNWQMKTYYPEQQILGNIEDRVKIHSIFKDHAQMTLFLTIKPQEHRGGSITRWMDTFHVVRNKARLAAQGYSQYEGINFIETFALVVRLEVICILLSFVTHNMRLHQMDVKCTFLNGIINEELFFESGTFPNHIFKLKKALRQLKQAPRAWYEKLSSFLMINGFQRGKVDTTLFRKNYDSHFIIMQIYVDDIIFCAINDSLCEEFSKFMQKEFEMSMMGELKLFLGLQIKQAEDEIYIHETKYVRITQEIQSSIL</sequence>
<dbReference type="InterPro" id="IPR012337">
    <property type="entry name" value="RNaseH-like_sf"/>
</dbReference>
<dbReference type="EMBL" id="QJKJ01008958">
    <property type="protein sequence ID" value="RDX78112.1"/>
    <property type="molecule type" value="Genomic_DNA"/>
</dbReference>
<name>A0A371FIK3_MUCPR</name>
<dbReference type="InterPro" id="IPR013103">
    <property type="entry name" value="RVT_2"/>
</dbReference>
<proteinExistence type="predicted"/>
<evidence type="ECO:0000259" key="1">
    <source>
        <dbReference type="Pfam" id="PF07727"/>
    </source>
</evidence>
<evidence type="ECO:0000313" key="2">
    <source>
        <dbReference type="EMBL" id="RDX78112.1"/>
    </source>
</evidence>
<dbReference type="STRING" id="157652.A0A371FIK3"/>
<accession>A0A371FIK3</accession>
<feature type="non-terminal residue" evidence="2">
    <location>
        <position position="539"/>
    </location>
</feature>